<evidence type="ECO:0000313" key="1">
    <source>
        <dbReference type="EMBL" id="MCQ4925053.1"/>
    </source>
</evidence>
<dbReference type="Proteomes" id="UP001524478">
    <property type="component" value="Unassembled WGS sequence"/>
</dbReference>
<evidence type="ECO:0000313" key="2">
    <source>
        <dbReference type="Proteomes" id="UP001524478"/>
    </source>
</evidence>
<proteinExistence type="predicted"/>
<name>A0ABT1SEX7_9FIRM</name>
<protein>
    <submittedName>
        <fullName evidence="1">Uncharacterized protein</fullName>
    </submittedName>
</protein>
<gene>
    <name evidence="1" type="ORF">NE686_18270</name>
</gene>
<sequence length="69" mass="8022">MSDVSTFNIILETKVKIERNKVQFPDNIIKLKNSFLNATGMGEKEWSILYNSPPIKDQQDFNNLLESLY</sequence>
<dbReference type="EMBL" id="JANGAC010000017">
    <property type="protein sequence ID" value="MCQ4925053.1"/>
    <property type="molecule type" value="Genomic_DNA"/>
</dbReference>
<comment type="caution">
    <text evidence="1">The sequence shown here is derived from an EMBL/GenBank/DDBJ whole genome shotgun (WGS) entry which is preliminary data.</text>
</comment>
<reference evidence="1 2" key="1">
    <citation type="submission" date="2022-06" db="EMBL/GenBank/DDBJ databases">
        <title>Isolation of gut microbiota from human fecal samples.</title>
        <authorList>
            <person name="Pamer E.G."/>
            <person name="Barat B."/>
            <person name="Waligurski E."/>
            <person name="Medina S."/>
            <person name="Paddock L."/>
            <person name="Mostad J."/>
        </authorList>
    </citation>
    <scope>NUCLEOTIDE SEQUENCE [LARGE SCALE GENOMIC DNA]</scope>
    <source>
        <strain evidence="1 2">DFI.7.95</strain>
    </source>
</reference>
<dbReference type="RefSeq" id="WP_256312644.1">
    <property type="nucleotide sequence ID" value="NZ_JANGAC010000017.1"/>
</dbReference>
<keyword evidence="2" id="KW-1185">Reference proteome</keyword>
<accession>A0ABT1SEX7</accession>
<organism evidence="1 2">
    <name type="scientific">Tissierella carlieri</name>
    <dbReference type="NCBI Taxonomy" id="689904"/>
    <lineage>
        <taxon>Bacteria</taxon>
        <taxon>Bacillati</taxon>
        <taxon>Bacillota</taxon>
        <taxon>Tissierellia</taxon>
        <taxon>Tissierellales</taxon>
        <taxon>Tissierellaceae</taxon>
        <taxon>Tissierella</taxon>
    </lineage>
</organism>